<organism evidence="2 3">
    <name type="scientific">Bimuria novae-zelandiae CBS 107.79</name>
    <dbReference type="NCBI Taxonomy" id="1447943"/>
    <lineage>
        <taxon>Eukaryota</taxon>
        <taxon>Fungi</taxon>
        <taxon>Dikarya</taxon>
        <taxon>Ascomycota</taxon>
        <taxon>Pezizomycotina</taxon>
        <taxon>Dothideomycetes</taxon>
        <taxon>Pleosporomycetidae</taxon>
        <taxon>Pleosporales</taxon>
        <taxon>Massarineae</taxon>
        <taxon>Didymosphaeriaceae</taxon>
        <taxon>Bimuria</taxon>
    </lineage>
</organism>
<name>A0A6A5V250_9PLEO</name>
<dbReference type="EMBL" id="ML976693">
    <property type="protein sequence ID" value="KAF1971523.1"/>
    <property type="molecule type" value="Genomic_DNA"/>
</dbReference>
<feature type="region of interest" description="Disordered" evidence="1">
    <location>
        <begin position="1"/>
        <end position="25"/>
    </location>
</feature>
<dbReference type="AlphaFoldDB" id="A0A6A5V250"/>
<evidence type="ECO:0000313" key="2">
    <source>
        <dbReference type="EMBL" id="KAF1971523.1"/>
    </source>
</evidence>
<evidence type="ECO:0000256" key="1">
    <source>
        <dbReference type="SAM" id="MobiDB-lite"/>
    </source>
</evidence>
<reference evidence="2" key="1">
    <citation type="journal article" date="2020" name="Stud. Mycol.">
        <title>101 Dothideomycetes genomes: a test case for predicting lifestyles and emergence of pathogens.</title>
        <authorList>
            <person name="Haridas S."/>
            <person name="Albert R."/>
            <person name="Binder M."/>
            <person name="Bloem J."/>
            <person name="Labutti K."/>
            <person name="Salamov A."/>
            <person name="Andreopoulos B."/>
            <person name="Baker S."/>
            <person name="Barry K."/>
            <person name="Bills G."/>
            <person name="Bluhm B."/>
            <person name="Cannon C."/>
            <person name="Castanera R."/>
            <person name="Culley D."/>
            <person name="Daum C."/>
            <person name="Ezra D."/>
            <person name="Gonzalez J."/>
            <person name="Henrissat B."/>
            <person name="Kuo A."/>
            <person name="Liang C."/>
            <person name="Lipzen A."/>
            <person name="Lutzoni F."/>
            <person name="Magnuson J."/>
            <person name="Mondo S."/>
            <person name="Nolan M."/>
            <person name="Ohm R."/>
            <person name="Pangilinan J."/>
            <person name="Park H.-J."/>
            <person name="Ramirez L."/>
            <person name="Alfaro M."/>
            <person name="Sun H."/>
            <person name="Tritt A."/>
            <person name="Yoshinaga Y."/>
            <person name="Zwiers L.-H."/>
            <person name="Turgeon B."/>
            <person name="Goodwin S."/>
            <person name="Spatafora J."/>
            <person name="Crous P."/>
            <person name="Grigoriev I."/>
        </authorList>
    </citation>
    <scope>NUCLEOTIDE SEQUENCE</scope>
    <source>
        <strain evidence="2">CBS 107.79</strain>
    </source>
</reference>
<protein>
    <submittedName>
        <fullName evidence="2">Uncharacterized protein</fullName>
    </submittedName>
</protein>
<proteinExistence type="predicted"/>
<keyword evidence="3" id="KW-1185">Reference proteome</keyword>
<accession>A0A6A5V250</accession>
<evidence type="ECO:0000313" key="3">
    <source>
        <dbReference type="Proteomes" id="UP000800036"/>
    </source>
</evidence>
<gene>
    <name evidence="2" type="ORF">BU23DRAFT_184453</name>
</gene>
<sequence length="199" mass="22424">MPFLLPLSPSQANDPRPSRGGIYGRLDTNNRLQRAEDFENTAMMLCGCSALSVWNFRARFDCMCFSALGVRIANTAARNARLNIARVVSTNHFKGLPTCSALSDVVEDTMAGGKFLTVEDRGLSLRQIIMQWLRANETLNSIVKRSTIRKMRSMRISRTERRCSRSLRLHVFSLVHGPVQPLCQGFSKPCRWPGFPVFT</sequence>
<dbReference type="Proteomes" id="UP000800036">
    <property type="component" value="Unassembled WGS sequence"/>
</dbReference>